<evidence type="ECO:0000313" key="5">
    <source>
        <dbReference type="Proteomes" id="UP001199919"/>
    </source>
</evidence>
<protein>
    <submittedName>
        <fullName evidence="4">Aspartyl protease family protein</fullName>
    </submittedName>
</protein>
<keyword evidence="4" id="KW-0645">Protease</keyword>
<gene>
    <name evidence="4" type="ORF">LT679_15720</name>
</gene>
<keyword evidence="5" id="KW-1185">Reference proteome</keyword>
<feature type="chain" id="PRO_5045094551" evidence="2">
    <location>
        <begin position="24"/>
        <end position="324"/>
    </location>
</feature>
<evidence type="ECO:0000259" key="3">
    <source>
        <dbReference type="PROSITE" id="PS50175"/>
    </source>
</evidence>
<comment type="caution">
    <text evidence="4">The sequence shown here is derived from an EMBL/GenBank/DDBJ whole genome shotgun (WGS) entry which is preliminary data.</text>
</comment>
<dbReference type="GO" id="GO:0008233">
    <property type="term" value="F:peptidase activity"/>
    <property type="evidence" value="ECO:0007669"/>
    <property type="project" value="UniProtKB-KW"/>
</dbReference>
<evidence type="ECO:0000256" key="2">
    <source>
        <dbReference type="SAM" id="SignalP"/>
    </source>
</evidence>
<dbReference type="InterPro" id="IPR001995">
    <property type="entry name" value="Peptidase_A2_cat"/>
</dbReference>
<accession>A0ABS8U6W0</accession>
<keyword evidence="2" id="KW-0732">Signal</keyword>
<dbReference type="RefSeq" id="WP_232178602.1">
    <property type="nucleotide sequence ID" value="NZ_JAJPWV010000005.1"/>
</dbReference>
<dbReference type="PROSITE" id="PS50175">
    <property type="entry name" value="ASP_PROT_RETROV"/>
    <property type="match status" value="1"/>
</dbReference>
<feature type="signal peptide" evidence="2">
    <location>
        <begin position="1"/>
        <end position="23"/>
    </location>
</feature>
<organism evidence="4 5">
    <name type="scientific">Mucilaginibacter roseus</name>
    <dbReference type="NCBI Taxonomy" id="1528868"/>
    <lineage>
        <taxon>Bacteria</taxon>
        <taxon>Pseudomonadati</taxon>
        <taxon>Bacteroidota</taxon>
        <taxon>Sphingobacteriia</taxon>
        <taxon>Sphingobacteriales</taxon>
        <taxon>Sphingobacteriaceae</taxon>
        <taxon>Mucilaginibacter</taxon>
    </lineage>
</organism>
<reference evidence="4 5" key="1">
    <citation type="submission" date="2021-12" db="EMBL/GenBank/DDBJ databases">
        <title>Mucilaginibacter roseus genome.</title>
        <authorList>
            <person name="Ferreira J.R."/>
            <person name="Newman J.D."/>
        </authorList>
    </citation>
    <scope>NUCLEOTIDE SEQUENCE [LARGE SCALE GENOMIC DNA]</scope>
    <source>
        <strain evidence="4 5">LMG 28454</strain>
    </source>
</reference>
<evidence type="ECO:0000256" key="1">
    <source>
        <dbReference type="ARBA" id="ARBA00022801"/>
    </source>
</evidence>
<proteinExistence type="predicted"/>
<evidence type="ECO:0000313" key="4">
    <source>
        <dbReference type="EMBL" id="MCD8742062.1"/>
    </source>
</evidence>
<dbReference type="SUPFAM" id="SSF50630">
    <property type="entry name" value="Acid proteases"/>
    <property type="match status" value="1"/>
</dbReference>
<sequence>MRKLLTYLIMILLAMGVQANAHAGHISIGGIYISSFDDPEPDPYGNFSTLTVPIKRAGNLIIVEAQVDSIIGNFVLDTGAPHLVLNATYFRDMPRIANQESGGVNGEVANSFVTEVQNFAILDLFYKRLKADVTDLSAIENGRNIKVLGLLGTRLFAKLAITVDIFNNMLYIHKLDSEGNFDQAELPFSKPFMTTGFKLMNDVIFLKTTVNNNILWMAFDTGAETNLLDYRRSKKIIQNFEVLSTSKLTGVGGSKFEIIYAKLDQLTVGDKLFTKNQVVLTSLDNMGKAYGHSVDGILGYDFFMRGVFTINFVKKEFAMYTYKV</sequence>
<dbReference type="Gene3D" id="2.40.70.10">
    <property type="entry name" value="Acid Proteases"/>
    <property type="match status" value="2"/>
</dbReference>
<feature type="domain" description="Peptidase A2" evidence="3">
    <location>
        <begin position="215"/>
        <end position="302"/>
    </location>
</feature>
<keyword evidence="1" id="KW-0378">Hydrolase</keyword>
<dbReference type="EMBL" id="JAJPWV010000005">
    <property type="protein sequence ID" value="MCD8742062.1"/>
    <property type="molecule type" value="Genomic_DNA"/>
</dbReference>
<dbReference type="Pfam" id="PF13650">
    <property type="entry name" value="Asp_protease_2"/>
    <property type="match status" value="1"/>
</dbReference>
<dbReference type="Proteomes" id="UP001199919">
    <property type="component" value="Unassembled WGS sequence"/>
</dbReference>
<name>A0ABS8U6W0_9SPHI</name>
<dbReference type="GO" id="GO:0006508">
    <property type="term" value="P:proteolysis"/>
    <property type="evidence" value="ECO:0007669"/>
    <property type="project" value="UniProtKB-KW"/>
</dbReference>
<dbReference type="InterPro" id="IPR021109">
    <property type="entry name" value="Peptidase_aspartic_dom_sf"/>
</dbReference>